<accession>A0ABX8BL47</accession>
<dbReference type="InterPro" id="IPR050109">
    <property type="entry name" value="HTH-type_TetR-like_transc_reg"/>
</dbReference>
<gene>
    <name evidence="5" type="ORF">KGD84_22215</name>
</gene>
<evidence type="ECO:0000256" key="3">
    <source>
        <dbReference type="ARBA" id="ARBA00023163"/>
    </source>
</evidence>
<dbReference type="PANTHER" id="PTHR30055:SF234">
    <property type="entry name" value="HTH-TYPE TRANSCRIPTIONAL REGULATOR BETI"/>
    <property type="match status" value="1"/>
</dbReference>
<proteinExistence type="predicted"/>
<dbReference type="InterPro" id="IPR009057">
    <property type="entry name" value="Homeodomain-like_sf"/>
</dbReference>
<feature type="domain" description="HTH tetR-type" evidence="4">
    <location>
        <begin position="80"/>
        <end position="125"/>
    </location>
</feature>
<dbReference type="SUPFAM" id="SSF46689">
    <property type="entry name" value="Homeodomain-like"/>
    <property type="match status" value="1"/>
</dbReference>
<dbReference type="Gene3D" id="1.10.357.10">
    <property type="entry name" value="Tetracycline Repressor, domain 2"/>
    <property type="match status" value="1"/>
</dbReference>
<keyword evidence="3" id="KW-0804">Transcription</keyword>
<organism evidence="5 6">
    <name type="scientific">Nocardiopsis changdeensis</name>
    <dbReference type="NCBI Taxonomy" id="2831969"/>
    <lineage>
        <taxon>Bacteria</taxon>
        <taxon>Bacillati</taxon>
        <taxon>Actinomycetota</taxon>
        <taxon>Actinomycetes</taxon>
        <taxon>Streptosporangiales</taxon>
        <taxon>Nocardiopsidaceae</taxon>
        <taxon>Nocardiopsis</taxon>
    </lineage>
</organism>
<dbReference type="InterPro" id="IPR001647">
    <property type="entry name" value="HTH_TetR"/>
</dbReference>
<dbReference type="PANTHER" id="PTHR30055">
    <property type="entry name" value="HTH-TYPE TRANSCRIPTIONAL REGULATOR RUTR"/>
    <property type="match status" value="1"/>
</dbReference>
<name>A0ABX8BL47_9ACTN</name>
<sequence>MSDTEHPKIPDDLVGAAIRAAERTGKDVADVPLIEIAQEAGVSRSTLLRRLGGRRGALDTAVREAGVDPGGRPPVRERAVEAGARLLGETGLAATTLEAVAAAADCSVHSVYAAFGSRDALLAAVFERYGPLTELERHLADPGEDLAAAVLGVHRALARAFTDEPRVMPALLADVFARPGGPARNLLTSRFFPRMLAALGGWLRREIDAGRLRDLPVPLLAQQLVGPAVIHFALRPALAGVPGIDFPDVEETCAVLGDAFLRAAATHPPR</sequence>
<dbReference type="EMBL" id="CP074133">
    <property type="protein sequence ID" value="QUX21143.1"/>
    <property type="molecule type" value="Genomic_DNA"/>
</dbReference>
<keyword evidence="6" id="KW-1185">Reference proteome</keyword>
<dbReference type="Proteomes" id="UP000676079">
    <property type="component" value="Chromosome"/>
</dbReference>
<reference evidence="5 6" key="1">
    <citation type="submission" date="2021-05" db="EMBL/GenBank/DDBJ databases">
        <title>Direct Submission.</title>
        <authorList>
            <person name="Li K."/>
            <person name="Gao J."/>
        </authorList>
    </citation>
    <scope>NUCLEOTIDE SEQUENCE [LARGE SCALE GENOMIC DNA]</scope>
    <source>
        <strain evidence="5 6">Mg02</strain>
    </source>
</reference>
<dbReference type="Pfam" id="PF00440">
    <property type="entry name" value="TetR_N"/>
    <property type="match status" value="1"/>
</dbReference>
<evidence type="ECO:0000313" key="6">
    <source>
        <dbReference type="Proteomes" id="UP000676079"/>
    </source>
</evidence>
<dbReference type="RefSeq" id="WP_220562356.1">
    <property type="nucleotide sequence ID" value="NZ_CP074133.1"/>
</dbReference>
<dbReference type="InterPro" id="IPR036271">
    <property type="entry name" value="Tet_transcr_reg_TetR-rel_C_sf"/>
</dbReference>
<evidence type="ECO:0000256" key="1">
    <source>
        <dbReference type="ARBA" id="ARBA00023015"/>
    </source>
</evidence>
<evidence type="ECO:0000313" key="5">
    <source>
        <dbReference type="EMBL" id="QUX21143.1"/>
    </source>
</evidence>
<evidence type="ECO:0000256" key="2">
    <source>
        <dbReference type="ARBA" id="ARBA00023125"/>
    </source>
</evidence>
<keyword evidence="1" id="KW-0805">Transcription regulation</keyword>
<dbReference type="SUPFAM" id="SSF48498">
    <property type="entry name" value="Tetracyclin repressor-like, C-terminal domain"/>
    <property type="match status" value="1"/>
</dbReference>
<evidence type="ECO:0000259" key="4">
    <source>
        <dbReference type="Pfam" id="PF00440"/>
    </source>
</evidence>
<keyword evidence="2" id="KW-0238">DNA-binding</keyword>
<protein>
    <submittedName>
        <fullName evidence="5">TetR/AcrR family transcriptional regulator</fullName>
    </submittedName>
</protein>